<dbReference type="EMBL" id="LC064302">
    <property type="protein sequence ID" value="BAR94662.1"/>
    <property type="molecule type" value="Genomic_DNA"/>
</dbReference>
<dbReference type="Pfam" id="PF12705">
    <property type="entry name" value="PDDEXK_1"/>
    <property type="match status" value="1"/>
</dbReference>
<dbReference type="OrthoDB" id="4045at10239"/>
<dbReference type="RefSeq" id="YP_009219052.1">
    <property type="nucleotide sequence ID" value="NC_029017.1"/>
</dbReference>
<dbReference type="Gene3D" id="3.90.320.10">
    <property type="match status" value="1"/>
</dbReference>
<evidence type="ECO:0000313" key="2">
    <source>
        <dbReference type="EMBL" id="BAR94662.1"/>
    </source>
</evidence>
<dbReference type="GeneID" id="26645319"/>
<keyword evidence="3" id="KW-1185">Reference proteome</keyword>
<dbReference type="Proteomes" id="UP000203732">
    <property type="component" value="Segment"/>
</dbReference>
<sequence>MAARYTNETGIPLSMAVWLASDYYDYSEAGLSVTTMLRPIKQTILARRVSEEAKVEDVANRINSAMGNAFHDSVEKAWTTNHDTALALLGYPKAIRERVLVNPTKEELEAFNSNAKGGKAIPVYMEQRTKREFMGINISGKFDFVGDGRVEDIKSTTVYSYTMGSKDKDYILQGSLYRWLNPELVTKDTMLINFIFTDWQKAMARQQPEKYPQSRIQAKEFKLMSLRETELWVRNRVKTLIDLIDADEDDLPMCSDEELWRSDPVYKYYKNPAKATERGARSTKNFDTEAEALVRLREDGNVGVVKTIPGQVKACAYCPAFTVCKQKDALIASGDLII</sequence>
<dbReference type="KEGG" id="vg:26645319"/>
<proteinExistence type="predicted"/>
<organismHost>
    <name type="scientific">Pseudomonas aeruginosa</name>
    <dbReference type="NCBI Taxonomy" id="287"/>
</organismHost>
<reference evidence="2 3" key="1">
    <citation type="submission" date="2015-07" db="EMBL/GenBank/DDBJ databases">
        <title>Characterization of Pseudomonas aeruginosa phage KPP21 belonging to family Podoviridae genus N4-like viruses, isolated in Japan.</title>
        <authorList>
            <person name="Shigehisa R."/>
            <person name="Uchiyama J."/>
            <person name="Kato S."/>
            <person name="Takemura-Uchiyama I."/>
            <person name="Ujihara T."/>
            <person name="Sakaguchi Y."/>
            <person name="Okamoto N."/>
            <person name="Shimakura H."/>
            <person name="Daibata M."/>
            <person name="Sakaguchi M."/>
            <person name="Matsuzaki S."/>
        </authorList>
    </citation>
    <scope>NUCLEOTIDE SEQUENCE [LARGE SCALE GENOMIC DNA]</scope>
</reference>
<organism evidence="2 3">
    <name type="scientific">Pseudomonas phage KPP21</name>
    <dbReference type="NCBI Taxonomy" id="1678082"/>
    <lineage>
        <taxon>Viruses</taxon>
        <taxon>Duplodnaviria</taxon>
        <taxon>Heunggongvirae</taxon>
        <taxon>Uroviricota</taxon>
        <taxon>Caudoviricetes</taxon>
        <taxon>Schitoviridae</taxon>
        <taxon>Migulavirinae</taxon>
        <taxon>Luzseptimavirus</taxon>
        <taxon>Luzseptimavirus KPP21</taxon>
    </lineage>
</organism>
<feature type="domain" description="PD-(D/E)XK endonuclease-like" evidence="1">
    <location>
        <begin position="62"/>
        <end position="325"/>
    </location>
</feature>
<evidence type="ECO:0000259" key="1">
    <source>
        <dbReference type="Pfam" id="PF12705"/>
    </source>
</evidence>
<evidence type="ECO:0000313" key="3">
    <source>
        <dbReference type="Proteomes" id="UP000203732"/>
    </source>
</evidence>
<name>A0A0H5B3C5_BPK21</name>
<accession>A0A0H5B3C5</accession>
<protein>
    <submittedName>
        <fullName evidence="2">Putative PD-(D/E)XK nuclease superfamily</fullName>
    </submittedName>
</protein>
<dbReference type="InterPro" id="IPR038726">
    <property type="entry name" value="PDDEXK_AddAB-type"/>
</dbReference>
<dbReference type="InterPro" id="IPR011604">
    <property type="entry name" value="PDDEXK-like_dom_sf"/>
</dbReference>